<organism evidence="3 4">
    <name type="scientific">Pedobacter riviphilus</name>
    <dbReference type="NCBI Taxonomy" id="2766984"/>
    <lineage>
        <taxon>Bacteria</taxon>
        <taxon>Pseudomonadati</taxon>
        <taxon>Bacteroidota</taxon>
        <taxon>Sphingobacteriia</taxon>
        <taxon>Sphingobacteriales</taxon>
        <taxon>Sphingobacteriaceae</taxon>
        <taxon>Pedobacter</taxon>
    </lineage>
</organism>
<keyword evidence="4" id="KW-1185">Reference proteome</keyword>
<evidence type="ECO:0000313" key="3">
    <source>
        <dbReference type="EMBL" id="QNR85871.1"/>
    </source>
</evidence>
<keyword evidence="1" id="KW-0808">Transferase</keyword>
<dbReference type="InterPro" id="IPR016181">
    <property type="entry name" value="Acyl_CoA_acyltransferase"/>
</dbReference>
<dbReference type="Gene3D" id="3.40.630.30">
    <property type="match status" value="1"/>
</dbReference>
<protein>
    <submittedName>
        <fullName evidence="3">GNAT family N-acetyltransferase</fullName>
    </submittedName>
</protein>
<name>A0ABX6TLS2_9SPHI</name>
<dbReference type="SUPFAM" id="SSF55729">
    <property type="entry name" value="Acyl-CoA N-acyltransferases (Nat)"/>
    <property type="match status" value="1"/>
</dbReference>
<dbReference type="RefSeq" id="WP_190328185.1">
    <property type="nucleotide sequence ID" value="NZ_CP061171.1"/>
</dbReference>
<dbReference type="EMBL" id="CP061171">
    <property type="protein sequence ID" value="QNR85871.1"/>
    <property type="molecule type" value="Genomic_DNA"/>
</dbReference>
<dbReference type="InterPro" id="IPR000182">
    <property type="entry name" value="GNAT_dom"/>
</dbReference>
<dbReference type="CDD" id="cd04301">
    <property type="entry name" value="NAT_SF"/>
    <property type="match status" value="1"/>
</dbReference>
<accession>A0ABX6TLS2</accession>
<gene>
    <name evidence="3" type="ORF">H9N25_05320</name>
</gene>
<evidence type="ECO:0000259" key="2">
    <source>
        <dbReference type="PROSITE" id="PS51186"/>
    </source>
</evidence>
<dbReference type="Proteomes" id="UP000516439">
    <property type="component" value="Chromosome"/>
</dbReference>
<dbReference type="Pfam" id="PF00583">
    <property type="entry name" value="Acetyltransf_1"/>
    <property type="match status" value="1"/>
</dbReference>
<proteinExistence type="predicted"/>
<evidence type="ECO:0000256" key="1">
    <source>
        <dbReference type="ARBA" id="ARBA00022679"/>
    </source>
</evidence>
<dbReference type="PANTHER" id="PTHR13947:SF37">
    <property type="entry name" value="LD18367P"/>
    <property type="match status" value="1"/>
</dbReference>
<dbReference type="InterPro" id="IPR050769">
    <property type="entry name" value="NAT_camello-type"/>
</dbReference>
<dbReference type="PROSITE" id="PS51186">
    <property type="entry name" value="GNAT"/>
    <property type="match status" value="1"/>
</dbReference>
<dbReference type="PANTHER" id="PTHR13947">
    <property type="entry name" value="GNAT FAMILY N-ACETYLTRANSFERASE"/>
    <property type="match status" value="1"/>
</dbReference>
<sequence length="158" mass="18383">MIFRPAKTTDITAIQIVRHTVKENILSDPALVTDKDCEEFITQRGKGWVCEIDGAIVGFSIVDLKERNIWALFLRPEFEGKGIGKELHRLMMDWYFDQTREPVWLGTSPNTRAEEFYTRQGWKKVGVVNKGEVKFEMSYEDWRNHHLNIDHKGAKAQS</sequence>
<reference evidence="3 4" key="1">
    <citation type="submission" date="2020-09" db="EMBL/GenBank/DDBJ databases">
        <title>Pedobacter sp. SW-16 isolated from soil near Yeocheon.</title>
        <authorList>
            <person name="Im H.S."/>
            <person name="Joung Y."/>
            <person name="Lee S.-S."/>
        </authorList>
    </citation>
    <scope>NUCLEOTIDE SEQUENCE [LARGE SCALE GENOMIC DNA]</scope>
    <source>
        <strain evidence="3 4">SW-16</strain>
    </source>
</reference>
<feature type="domain" description="N-acetyltransferase" evidence="2">
    <location>
        <begin position="1"/>
        <end position="142"/>
    </location>
</feature>
<evidence type="ECO:0000313" key="4">
    <source>
        <dbReference type="Proteomes" id="UP000516439"/>
    </source>
</evidence>